<accession>A0A4Z1CKG5</accession>
<evidence type="ECO:0000256" key="1">
    <source>
        <dbReference type="SAM" id="Phobius"/>
    </source>
</evidence>
<dbReference type="AlphaFoldDB" id="A0A4Z1CKG5"/>
<organism evidence="2 3">
    <name type="scientific">Nocardioides eburneiflavus</name>
    <dbReference type="NCBI Taxonomy" id="2518372"/>
    <lineage>
        <taxon>Bacteria</taxon>
        <taxon>Bacillati</taxon>
        <taxon>Actinomycetota</taxon>
        <taxon>Actinomycetes</taxon>
        <taxon>Propionibacteriales</taxon>
        <taxon>Nocardioidaceae</taxon>
        <taxon>Nocardioides</taxon>
    </lineage>
</organism>
<keyword evidence="1" id="KW-0812">Transmembrane</keyword>
<protein>
    <submittedName>
        <fullName evidence="2">Uncharacterized protein</fullName>
    </submittedName>
</protein>
<keyword evidence="1" id="KW-0472">Membrane</keyword>
<reference evidence="2 3" key="1">
    <citation type="submission" date="2019-04" db="EMBL/GenBank/DDBJ databases">
        <title>Three New Species of Nocardioides, Nocardioides euryhalodurans sp. nov., Nocardioides seonyuensis sp. nov. and Nocardioides eburneoflavus sp. nov. Isolated from Soil.</title>
        <authorList>
            <person name="Roh S.G."/>
            <person name="Lee C."/>
            <person name="Kim M.-K."/>
            <person name="Kim S.B."/>
        </authorList>
    </citation>
    <scope>NUCLEOTIDE SEQUENCE [LARGE SCALE GENOMIC DNA]</scope>
    <source>
        <strain evidence="2 3">MMS17-SY213</strain>
    </source>
</reference>
<comment type="caution">
    <text evidence="2">The sequence shown here is derived from an EMBL/GenBank/DDBJ whole genome shotgun (WGS) entry which is preliminary data.</text>
</comment>
<dbReference type="OrthoDB" id="10016805at2"/>
<evidence type="ECO:0000313" key="3">
    <source>
        <dbReference type="Proteomes" id="UP000297496"/>
    </source>
</evidence>
<name>A0A4Z1CKG5_9ACTN</name>
<gene>
    <name evidence="2" type="ORF">EXE59_11965</name>
</gene>
<feature type="transmembrane region" description="Helical" evidence="1">
    <location>
        <begin position="152"/>
        <end position="172"/>
    </location>
</feature>
<dbReference type="EMBL" id="SRRO01000001">
    <property type="protein sequence ID" value="TGN64600.1"/>
    <property type="molecule type" value="Genomic_DNA"/>
</dbReference>
<feature type="transmembrane region" description="Helical" evidence="1">
    <location>
        <begin position="46"/>
        <end position="66"/>
    </location>
</feature>
<evidence type="ECO:0000313" key="2">
    <source>
        <dbReference type="EMBL" id="TGN64600.1"/>
    </source>
</evidence>
<proteinExistence type="predicted"/>
<sequence>MAQIAALRTGGTARLVRIGGAAGVVGGLAWVVKGIAILAVDEQPPVVLELALPLFGLSLVGVALLTSRSVRRTIVVCLAWLAVAAGLVALVSELLDLAWDESIAAASLALLLGQLTLPRSGRAPAALTFWLGVGTLPALAVGGALAEIDERLLEIPLVCVGLAWMLVGWLTLRTWDAVPASP</sequence>
<keyword evidence="3" id="KW-1185">Reference proteome</keyword>
<feature type="transmembrane region" description="Helical" evidence="1">
    <location>
        <begin position="21"/>
        <end position="40"/>
    </location>
</feature>
<dbReference type="RefSeq" id="WP_135839110.1">
    <property type="nucleotide sequence ID" value="NZ_SRRO01000001.1"/>
</dbReference>
<keyword evidence="1" id="KW-1133">Transmembrane helix</keyword>
<dbReference type="Proteomes" id="UP000297496">
    <property type="component" value="Unassembled WGS sequence"/>
</dbReference>
<feature type="transmembrane region" description="Helical" evidence="1">
    <location>
        <begin position="73"/>
        <end position="91"/>
    </location>
</feature>
<feature type="transmembrane region" description="Helical" evidence="1">
    <location>
        <begin position="127"/>
        <end position="146"/>
    </location>
</feature>